<dbReference type="PROSITE" id="PS50043">
    <property type="entry name" value="HTH_LUXR_2"/>
    <property type="match status" value="1"/>
</dbReference>
<dbReference type="PANTHER" id="PTHR44688:SF16">
    <property type="entry name" value="DNA-BINDING TRANSCRIPTIONAL ACTIVATOR DEVR_DOSR"/>
    <property type="match status" value="1"/>
</dbReference>
<dbReference type="SUPFAM" id="SSF46894">
    <property type="entry name" value="C-terminal effector domain of the bipartite response regulators"/>
    <property type="match status" value="1"/>
</dbReference>
<dbReference type="OrthoDB" id="9797341at2"/>
<dbReference type="GO" id="GO:0003677">
    <property type="term" value="F:DNA binding"/>
    <property type="evidence" value="ECO:0007669"/>
    <property type="project" value="UniProtKB-KW"/>
</dbReference>
<dbReference type="Pfam" id="PF00196">
    <property type="entry name" value="GerE"/>
    <property type="match status" value="1"/>
</dbReference>
<evidence type="ECO:0000256" key="3">
    <source>
        <dbReference type="ARBA" id="ARBA00023163"/>
    </source>
</evidence>
<keyword evidence="3" id="KW-0804">Transcription</keyword>
<dbReference type="STRING" id="1285928.SAMN04487894_10951"/>
<dbReference type="EMBL" id="FMZO01000009">
    <property type="protein sequence ID" value="SDD43316.1"/>
    <property type="molecule type" value="Genomic_DNA"/>
</dbReference>
<dbReference type="InterPro" id="IPR000792">
    <property type="entry name" value="Tscrpt_reg_LuxR_C"/>
</dbReference>
<organism evidence="5 6">
    <name type="scientific">Niabella drilacis (strain DSM 25811 / CCM 8410 / CCUG 62505 / LMG 26954 / E90)</name>
    <dbReference type="NCBI Taxonomy" id="1285928"/>
    <lineage>
        <taxon>Bacteria</taxon>
        <taxon>Pseudomonadati</taxon>
        <taxon>Bacteroidota</taxon>
        <taxon>Chitinophagia</taxon>
        <taxon>Chitinophagales</taxon>
        <taxon>Chitinophagaceae</taxon>
        <taxon>Niabella</taxon>
    </lineage>
</organism>
<dbReference type="InterPro" id="IPR016032">
    <property type="entry name" value="Sig_transdc_resp-reg_C-effctor"/>
</dbReference>
<evidence type="ECO:0000256" key="2">
    <source>
        <dbReference type="ARBA" id="ARBA00023125"/>
    </source>
</evidence>
<accession>A0A1G6URI7</accession>
<evidence type="ECO:0000313" key="5">
    <source>
        <dbReference type="EMBL" id="SDD43316.1"/>
    </source>
</evidence>
<dbReference type="SMART" id="SM00421">
    <property type="entry name" value="HTH_LUXR"/>
    <property type="match status" value="1"/>
</dbReference>
<dbReference type="Gene3D" id="1.10.10.10">
    <property type="entry name" value="Winged helix-like DNA-binding domain superfamily/Winged helix DNA-binding domain"/>
    <property type="match status" value="1"/>
</dbReference>
<dbReference type="PRINTS" id="PR00038">
    <property type="entry name" value="HTHLUXR"/>
</dbReference>
<dbReference type="CDD" id="cd06170">
    <property type="entry name" value="LuxR_C_like"/>
    <property type="match status" value="1"/>
</dbReference>
<evidence type="ECO:0000256" key="1">
    <source>
        <dbReference type="ARBA" id="ARBA00023015"/>
    </source>
</evidence>
<evidence type="ECO:0000313" key="6">
    <source>
        <dbReference type="Proteomes" id="UP000198757"/>
    </source>
</evidence>
<dbReference type="InterPro" id="IPR036388">
    <property type="entry name" value="WH-like_DNA-bd_sf"/>
</dbReference>
<dbReference type="PANTHER" id="PTHR44688">
    <property type="entry name" value="DNA-BINDING TRANSCRIPTIONAL ACTIVATOR DEVR_DOSR"/>
    <property type="match status" value="1"/>
</dbReference>
<dbReference type="RefSeq" id="WP_090391196.1">
    <property type="nucleotide sequence ID" value="NZ_FMZO01000009.1"/>
</dbReference>
<keyword evidence="6" id="KW-1185">Reference proteome</keyword>
<sequence>MSALTLTNYDLPKEFSTILFKTLGETVTIKNWTTAPHLISGNDITLIISKHCSDLLKFIYNHYPLNSRTVLISENFTLPTINTLVNYNLLSFIDYNDLTTDILETALDSCATGNLFISKTILALYKNGNESAPQAFTLSKREMEILRLIGEELTTKEIASQLYLSKRTVDTHRQNLMRKLNVRNNVGLIKAAILNSLICRYILLGSS</sequence>
<dbReference type="GO" id="GO:0006355">
    <property type="term" value="P:regulation of DNA-templated transcription"/>
    <property type="evidence" value="ECO:0007669"/>
    <property type="project" value="InterPro"/>
</dbReference>
<keyword evidence="1" id="KW-0805">Transcription regulation</keyword>
<dbReference type="AlphaFoldDB" id="A0A1G6URI7"/>
<dbReference type="Proteomes" id="UP000198757">
    <property type="component" value="Unassembled WGS sequence"/>
</dbReference>
<name>A0A1G6URI7_NIADE</name>
<evidence type="ECO:0000259" key="4">
    <source>
        <dbReference type="PROSITE" id="PS50043"/>
    </source>
</evidence>
<reference evidence="6" key="1">
    <citation type="submission" date="2016-10" db="EMBL/GenBank/DDBJ databases">
        <authorList>
            <person name="Varghese N."/>
            <person name="Submissions S."/>
        </authorList>
    </citation>
    <scope>NUCLEOTIDE SEQUENCE [LARGE SCALE GENOMIC DNA]</scope>
    <source>
        <strain evidence="6">DSM 25811 / CCM 8410 / LMG 26954 / E90</strain>
    </source>
</reference>
<keyword evidence="2" id="KW-0238">DNA-binding</keyword>
<feature type="domain" description="HTH luxR-type" evidence="4">
    <location>
        <begin position="131"/>
        <end position="196"/>
    </location>
</feature>
<protein>
    <submittedName>
        <fullName evidence="5">Regulatory protein, luxR family</fullName>
    </submittedName>
</protein>
<gene>
    <name evidence="5" type="ORF">SAMN04487894_10951</name>
</gene>
<proteinExistence type="predicted"/>